<sequence>GCYLEVNKKILVRASTGSEVSMPEGASIFKNVKANPASYDYISTYKAANYENGQFANLEILGTRYISSLVILKGGTTTRSDSNSSQKHARCYRLVLKITRSQLLRYSRRSYSSYEFHKPSSSLVSQG</sequence>
<dbReference type="AlphaFoldDB" id="A0AAD4S2T0"/>
<feature type="non-terminal residue" evidence="1">
    <location>
        <position position="1"/>
    </location>
</feature>
<protein>
    <submittedName>
        <fullName evidence="1">Uncharacterized protein</fullName>
    </submittedName>
</protein>
<keyword evidence="2" id="KW-1185">Reference proteome</keyword>
<organism evidence="1 2">
    <name type="scientific">Papaver atlanticum</name>
    <dbReference type="NCBI Taxonomy" id="357466"/>
    <lineage>
        <taxon>Eukaryota</taxon>
        <taxon>Viridiplantae</taxon>
        <taxon>Streptophyta</taxon>
        <taxon>Embryophyta</taxon>
        <taxon>Tracheophyta</taxon>
        <taxon>Spermatophyta</taxon>
        <taxon>Magnoliopsida</taxon>
        <taxon>Ranunculales</taxon>
        <taxon>Papaveraceae</taxon>
        <taxon>Papaveroideae</taxon>
        <taxon>Papaver</taxon>
    </lineage>
</organism>
<proteinExistence type="predicted"/>
<evidence type="ECO:0000313" key="2">
    <source>
        <dbReference type="Proteomes" id="UP001202328"/>
    </source>
</evidence>
<comment type="caution">
    <text evidence="1">The sequence shown here is derived from an EMBL/GenBank/DDBJ whole genome shotgun (WGS) entry which is preliminary data.</text>
</comment>
<accession>A0AAD4S2T0</accession>
<name>A0AAD4S2T0_9MAGN</name>
<gene>
    <name evidence="1" type="ORF">MKW98_010551</name>
</gene>
<dbReference type="EMBL" id="JAJJMB010014886">
    <property type="protein sequence ID" value="KAI3857137.1"/>
    <property type="molecule type" value="Genomic_DNA"/>
</dbReference>
<dbReference type="Proteomes" id="UP001202328">
    <property type="component" value="Unassembled WGS sequence"/>
</dbReference>
<evidence type="ECO:0000313" key="1">
    <source>
        <dbReference type="EMBL" id="KAI3857137.1"/>
    </source>
</evidence>
<reference evidence="1" key="1">
    <citation type="submission" date="2022-04" db="EMBL/GenBank/DDBJ databases">
        <title>A functionally conserved STORR gene fusion in Papaver species that diverged 16.8 million years ago.</title>
        <authorList>
            <person name="Catania T."/>
        </authorList>
    </citation>
    <scope>NUCLEOTIDE SEQUENCE</scope>
    <source>
        <strain evidence="1">S-188037</strain>
    </source>
</reference>